<evidence type="ECO:0000313" key="15">
    <source>
        <dbReference type="EMBL" id="KAB2663209.1"/>
    </source>
</evidence>
<comment type="similarity">
    <text evidence="12">Belongs to the cytochrome b561 family.</text>
</comment>
<organism evidence="16 19">
    <name type="scientific">Brucella tritici</name>
    <dbReference type="NCBI Taxonomy" id="94626"/>
    <lineage>
        <taxon>Bacteria</taxon>
        <taxon>Pseudomonadati</taxon>
        <taxon>Pseudomonadota</taxon>
        <taxon>Alphaproteobacteria</taxon>
        <taxon>Hyphomicrobiales</taxon>
        <taxon>Brucellaceae</taxon>
        <taxon>Brucella/Ochrobactrum group</taxon>
        <taxon>Brucella</taxon>
    </lineage>
</organism>
<dbReference type="InterPro" id="IPR052168">
    <property type="entry name" value="Cytochrome_b561_oxidase"/>
</dbReference>
<dbReference type="EMBL" id="WBWA01000023">
    <property type="protein sequence ID" value="KAB2663209.1"/>
    <property type="molecule type" value="Genomic_DNA"/>
</dbReference>
<feature type="transmembrane region" description="Helical" evidence="13">
    <location>
        <begin position="12"/>
        <end position="30"/>
    </location>
</feature>
<evidence type="ECO:0000256" key="8">
    <source>
        <dbReference type="ARBA" id="ARBA00022982"/>
    </source>
</evidence>
<sequence length="171" mass="18555">MPHDPARYSRSMIVIHWLTALLILGAWLTSTGGRHMAENPPLLHFSFGLAVLVLVLPRLILRLVGATPDAPQSNCRLALAAKAGHALLYLFLIALPLSGWYAASRLGVPVSVFGFQLPAITERVQGAPGLIADIHENAGTIILYLAGLHAAMAVWHQYVLRDGTLQRMSPR</sequence>
<evidence type="ECO:0000313" key="19">
    <source>
        <dbReference type="Proteomes" id="UP000481643"/>
    </source>
</evidence>
<keyword evidence="9 13" id="KW-1133">Transmembrane helix</keyword>
<dbReference type="InterPro" id="IPR011577">
    <property type="entry name" value="Cyt_b561_bac/Ni-Hgenase"/>
</dbReference>
<reference evidence="18 19" key="1">
    <citation type="submission" date="2019-09" db="EMBL/GenBank/DDBJ databases">
        <title>Taxonomic organization of the family Brucellaceae based on a phylogenomic approach.</title>
        <authorList>
            <person name="Leclercq S."/>
            <person name="Cloeckaert A."/>
            <person name="Zygmunt M.S."/>
        </authorList>
    </citation>
    <scope>NUCLEOTIDE SEQUENCE [LARGE SCALE GENOMIC DNA]</scope>
    <source>
        <strain evidence="15 18">LMG 18957</strain>
        <strain evidence="16 19">WS1830</strain>
    </source>
</reference>
<feature type="domain" description="Cytochrome b561 bacterial/Ni-hydrogenase" evidence="14">
    <location>
        <begin position="7"/>
        <end position="169"/>
    </location>
</feature>
<dbReference type="GO" id="GO:0005886">
    <property type="term" value="C:plasma membrane"/>
    <property type="evidence" value="ECO:0007669"/>
    <property type="project" value="UniProtKB-SubCell"/>
</dbReference>
<evidence type="ECO:0000256" key="10">
    <source>
        <dbReference type="ARBA" id="ARBA00023004"/>
    </source>
</evidence>
<evidence type="ECO:0000256" key="7">
    <source>
        <dbReference type="ARBA" id="ARBA00022723"/>
    </source>
</evidence>
<dbReference type="RefSeq" id="WP_151653767.1">
    <property type="nucleotide sequence ID" value="NZ_WBVX01000042.1"/>
</dbReference>
<evidence type="ECO:0000313" key="16">
    <source>
        <dbReference type="EMBL" id="KAB2677222.1"/>
    </source>
</evidence>
<evidence type="ECO:0000259" key="14">
    <source>
        <dbReference type="Pfam" id="PF01292"/>
    </source>
</evidence>
<evidence type="ECO:0000313" key="17">
    <source>
        <dbReference type="EMBL" id="NKW11164.1"/>
    </source>
</evidence>
<evidence type="ECO:0000256" key="3">
    <source>
        <dbReference type="ARBA" id="ARBA00022448"/>
    </source>
</evidence>
<dbReference type="Proteomes" id="UP000558475">
    <property type="component" value="Unassembled WGS sequence"/>
</dbReference>
<dbReference type="AlphaFoldDB" id="A0A6L3Y5A6"/>
<keyword evidence="8" id="KW-0249">Electron transport</keyword>
<evidence type="ECO:0000256" key="1">
    <source>
        <dbReference type="ARBA" id="ARBA00001970"/>
    </source>
</evidence>
<dbReference type="GO" id="GO:0022904">
    <property type="term" value="P:respiratory electron transport chain"/>
    <property type="evidence" value="ECO:0007669"/>
    <property type="project" value="InterPro"/>
</dbReference>
<proteinExistence type="inferred from homology"/>
<dbReference type="Pfam" id="PF01292">
    <property type="entry name" value="Ni_hydr_CYTB"/>
    <property type="match status" value="1"/>
</dbReference>
<evidence type="ECO:0000256" key="6">
    <source>
        <dbReference type="ARBA" id="ARBA00022692"/>
    </source>
</evidence>
<evidence type="ECO:0000256" key="5">
    <source>
        <dbReference type="ARBA" id="ARBA00022617"/>
    </source>
</evidence>
<dbReference type="Proteomes" id="UP000430843">
    <property type="component" value="Unassembled WGS sequence"/>
</dbReference>
<dbReference type="GO" id="GO:0020037">
    <property type="term" value="F:heme binding"/>
    <property type="evidence" value="ECO:0007669"/>
    <property type="project" value="TreeGrafter"/>
</dbReference>
<keyword evidence="6 13" id="KW-0812">Transmembrane</keyword>
<evidence type="ECO:0000256" key="4">
    <source>
        <dbReference type="ARBA" id="ARBA00022475"/>
    </source>
</evidence>
<comment type="subcellular location">
    <subcellularLocation>
        <location evidence="2">Cell membrane</location>
        <topology evidence="2">Multi-pass membrane protein</topology>
    </subcellularLocation>
</comment>
<evidence type="ECO:0000256" key="12">
    <source>
        <dbReference type="ARBA" id="ARBA00037975"/>
    </source>
</evidence>
<keyword evidence="10" id="KW-0408">Iron</keyword>
<keyword evidence="5" id="KW-0349">Heme</keyword>
<keyword evidence="7" id="KW-0479">Metal-binding</keyword>
<keyword evidence="11 13" id="KW-0472">Membrane</keyword>
<keyword evidence="3" id="KW-0813">Transport</keyword>
<dbReference type="InterPro" id="IPR016174">
    <property type="entry name" value="Di-haem_cyt_TM"/>
</dbReference>
<dbReference type="PANTHER" id="PTHR30529:SF3">
    <property type="entry name" value="CYTOCHROME B561 HOMOLOG 1"/>
    <property type="match status" value="1"/>
</dbReference>
<dbReference type="EMBL" id="WBVX01000042">
    <property type="protein sequence ID" value="KAB2677222.1"/>
    <property type="molecule type" value="Genomic_DNA"/>
</dbReference>
<name>A0A6L3Y5A6_9HYPH</name>
<reference evidence="17 20" key="2">
    <citation type="submission" date="2020-04" db="EMBL/GenBank/DDBJ databases">
        <title>Whole genome sequencing of clinical and environmental type strains of Ochrobactrum.</title>
        <authorList>
            <person name="Dharne M."/>
        </authorList>
    </citation>
    <scope>NUCLEOTIDE SEQUENCE [LARGE SCALE GENOMIC DNA]</scope>
    <source>
        <strain evidence="17 20">DSM 13340</strain>
    </source>
</reference>
<dbReference type="EMBL" id="JAAXZB010000003">
    <property type="protein sequence ID" value="NKW11164.1"/>
    <property type="molecule type" value="Genomic_DNA"/>
</dbReference>
<accession>A0A6L3Y5A6</accession>
<evidence type="ECO:0000256" key="13">
    <source>
        <dbReference type="SAM" id="Phobius"/>
    </source>
</evidence>
<keyword evidence="18" id="KW-1185">Reference proteome</keyword>
<gene>
    <name evidence="15" type="ORF">F9K91_19290</name>
    <name evidence="16" type="ORF">F9L08_25625</name>
    <name evidence="17" type="ORF">HGG76_26345</name>
</gene>
<dbReference type="PANTHER" id="PTHR30529">
    <property type="entry name" value="CYTOCHROME B561"/>
    <property type="match status" value="1"/>
</dbReference>
<keyword evidence="4" id="KW-1003">Cell membrane</keyword>
<feature type="transmembrane region" description="Helical" evidence="13">
    <location>
        <begin position="141"/>
        <end position="160"/>
    </location>
</feature>
<evidence type="ECO:0000313" key="20">
    <source>
        <dbReference type="Proteomes" id="UP000558475"/>
    </source>
</evidence>
<protein>
    <submittedName>
        <fullName evidence="16">Cytochrome b</fullName>
    </submittedName>
</protein>
<feature type="transmembrane region" description="Helical" evidence="13">
    <location>
        <begin position="42"/>
        <end position="65"/>
    </location>
</feature>
<evidence type="ECO:0000256" key="9">
    <source>
        <dbReference type="ARBA" id="ARBA00022989"/>
    </source>
</evidence>
<dbReference type="Proteomes" id="UP000481643">
    <property type="component" value="Unassembled WGS sequence"/>
</dbReference>
<evidence type="ECO:0000256" key="2">
    <source>
        <dbReference type="ARBA" id="ARBA00004651"/>
    </source>
</evidence>
<dbReference type="GO" id="GO:0009055">
    <property type="term" value="F:electron transfer activity"/>
    <property type="evidence" value="ECO:0007669"/>
    <property type="project" value="InterPro"/>
</dbReference>
<evidence type="ECO:0000256" key="11">
    <source>
        <dbReference type="ARBA" id="ARBA00023136"/>
    </source>
</evidence>
<dbReference type="SUPFAM" id="SSF81342">
    <property type="entry name" value="Transmembrane di-heme cytochromes"/>
    <property type="match status" value="1"/>
</dbReference>
<comment type="caution">
    <text evidence="16">The sequence shown here is derived from an EMBL/GenBank/DDBJ whole genome shotgun (WGS) entry which is preliminary data.</text>
</comment>
<dbReference type="GO" id="GO:0046872">
    <property type="term" value="F:metal ion binding"/>
    <property type="evidence" value="ECO:0007669"/>
    <property type="project" value="UniProtKB-KW"/>
</dbReference>
<feature type="transmembrane region" description="Helical" evidence="13">
    <location>
        <begin position="86"/>
        <end position="103"/>
    </location>
</feature>
<evidence type="ECO:0000313" key="18">
    <source>
        <dbReference type="Proteomes" id="UP000430843"/>
    </source>
</evidence>
<comment type="cofactor">
    <cofactor evidence="1">
        <name>heme b</name>
        <dbReference type="ChEBI" id="CHEBI:60344"/>
    </cofactor>
</comment>